<evidence type="ECO:0000313" key="1">
    <source>
        <dbReference type="EMBL" id="MPM04297.1"/>
    </source>
</evidence>
<accession>A0A644WL34</accession>
<comment type="caution">
    <text evidence="1">The sequence shown here is derived from an EMBL/GenBank/DDBJ whole genome shotgun (WGS) entry which is preliminary data.</text>
</comment>
<proteinExistence type="predicted"/>
<name>A0A644WL34_9ZZZZ</name>
<reference evidence="1" key="1">
    <citation type="submission" date="2019-08" db="EMBL/GenBank/DDBJ databases">
        <authorList>
            <person name="Kucharzyk K."/>
            <person name="Murdoch R.W."/>
            <person name="Higgins S."/>
            <person name="Loffler F."/>
        </authorList>
    </citation>
    <scope>NUCLEOTIDE SEQUENCE</scope>
</reference>
<protein>
    <submittedName>
        <fullName evidence="1">Uncharacterized protein</fullName>
    </submittedName>
</protein>
<dbReference type="EMBL" id="VSSQ01001026">
    <property type="protein sequence ID" value="MPM04297.1"/>
    <property type="molecule type" value="Genomic_DNA"/>
</dbReference>
<dbReference type="InterPro" id="IPR036278">
    <property type="entry name" value="Sialidase_sf"/>
</dbReference>
<sequence length="661" mass="72436">MNQTPNYGLPLLTNDDDSSQVLNTFTELMWDSPNSAMSKIDSAIMDKIKEYSTTSNFPTTGISGQLYIAEDTNQPYRWDGSTYIPISANIELGEAENTAYRGDRGKIAYDHSQEVGNAHLMTANDIGLGNVPNLSTNDQIPTFTESESLDEIVSGDKLSVLFGKIKKWISTLRTGKADLVDGIVDKNQLPDNLLTYTEDVIIGDISGNSVKEYIDSAINDVNNTINVLVNELEPIKNIGIGSIEWIRIGRLAVSEDSTITCGCYGNGKFVFLAEAFFAEDTCLSSIDGLNWSEAKLNIDSSAAWDSICYGNNMFVATSSSNHFSVTSHIITSTDGVMWAEVNVYNERPISGICFGNGLFVAIQHDGTFGANIITSPDGITWSEQIIPALTPNLAGIAYGGGRFVSIATSGSTIYSDNGIDWITGTSLDSNSYYSICYGEDRFVVTGQNVAYVSMDGVVWEPGVMPENTWHKTVFEDGVFMSVATNMNDNLDYYAFSEDGFLWSDPVSFVDEVEETEIYCDKINIFSGNNMFFFYRHSYENANMPSFIGIRNGIATVADVTKNIKIIAEKNNIGRYYGVGGFGSANPCSITFQITPKQVTVCGADALHPGFTIIQGSSGSTSDKQAEYIWSNGGRTLSWYSTLDEATQLNDPNFFYMYSYTV</sequence>
<organism evidence="1">
    <name type="scientific">bioreactor metagenome</name>
    <dbReference type="NCBI Taxonomy" id="1076179"/>
    <lineage>
        <taxon>unclassified sequences</taxon>
        <taxon>metagenomes</taxon>
        <taxon>ecological metagenomes</taxon>
    </lineage>
</organism>
<dbReference type="AlphaFoldDB" id="A0A644WL34"/>
<dbReference type="SUPFAM" id="SSF50939">
    <property type="entry name" value="Sialidases"/>
    <property type="match status" value="1"/>
</dbReference>
<gene>
    <name evidence="1" type="ORF">SDC9_50573</name>
</gene>